<keyword evidence="2" id="KW-0238">DNA-binding</keyword>
<feature type="domain" description="HTH luxR-type" evidence="4">
    <location>
        <begin position="197"/>
        <end position="262"/>
    </location>
</feature>
<evidence type="ECO:0000256" key="3">
    <source>
        <dbReference type="ARBA" id="ARBA00023163"/>
    </source>
</evidence>
<dbReference type="PRINTS" id="PR00038">
    <property type="entry name" value="HTHLUXR"/>
</dbReference>
<comment type="caution">
    <text evidence="5">The sequence shown here is derived from an EMBL/GenBank/DDBJ whole genome shotgun (WGS) entry which is preliminary data.</text>
</comment>
<sequence>MAKSSEKITKYWKEVYSSKISNSKEFDVPEHFQKMASLMAPGKSFYWIANFHTMKLEMVSDSVRNFIGDGVEDPDLNSILSLAPEEEIENIHQKDRVILEFFLNYLDPAEVLDYKVSYTFKLKDHQGKEHVMLHQSTALSVSENGHFVHVFGINSDISHLTGQSSKDVSFINIKGGPSFYNVDTSKGKFEKSTLSKRKRLQEILSERELEIIREMALGYNSEEIGSKLNISGHTVNTHKKNILRKTDSRNSTQLVSNCLVEGLISI</sequence>
<dbReference type="Pfam" id="PF00196">
    <property type="entry name" value="GerE"/>
    <property type="match status" value="1"/>
</dbReference>
<dbReference type="EMBL" id="VJVW01000001">
    <property type="protein sequence ID" value="MUP41729.1"/>
    <property type="molecule type" value="Genomic_DNA"/>
</dbReference>
<dbReference type="GO" id="GO:0003677">
    <property type="term" value="F:DNA binding"/>
    <property type="evidence" value="ECO:0007669"/>
    <property type="project" value="UniProtKB-KW"/>
</dbReference>
<dbReference type="PROSITE" id="PS00622">
    <property type="entry name" value="HTH_LUXR_1"/>
    <property type="match status" value="1"/>
</dbReference>
<evidence type="ECO:0000256" key="2">
    <source>
        <dbReference type="ARBA" id="ARBA00023125"/>
    </source>
</evidence>
<dbReference type="InterPro" id="IPR016032">
    <property type="entry name" value="Sig_transdc_resp-reg_C-effctor"/>
</dbReference>
<dbReference type="PANTHER" id="PTHR44688">
    <property type="entry name" value="DNA-BINDING TRANSCRIPTIONAL ACTIVATOR DEVR_DOSR"/>
    <property type="match status" value="1"/>
</dbReference>
<dbReference type="AlphaFoldDB" id="A0A7M3SYP8"/>
<keyword evidence="1" id="KW-0805">Transcription regulation</keyword>
<organism evidence="5 6">
    <name type="scientific">Christiangramia aestuarii</name>
    <dbReference type="NCBI Taxonomy" id="1028746"/>
    <lineage>
        <taxon>Bacteria</taxon>
        <taxon>Pseudomonadati</taxon>
        <taxon>Bacteroidota</taxon>
        <taxon>Flavobacteriia</taxon>
        <taxon>Flavobacteriales</taxon>
        <taxon>Flavobacteriaceae</taxon>
        <taxon>Christiangramia</taxon>
    </lineage>
</organism>
<dbReference type="PANTHER" id="PTHR44688:SF16">
    <property type="entry name" value="DNA-BINDING TRANSCRIPTIONAL ACTIVATOR DEVR_DOSR"/>
    <property type="match status" value="1"/>
</dbReference>
<proteinExistence type="predicted"/>
<accession>A0A7M3SYP8</accession>
<reference evidence="5 6" key="1">
    <citation type="submission" date="2019-07" db="EMBL/GenBank/DDBJ databases">
        <title>Gramella aestuarii sp. nov., isolated from a tidal flat, and emended description of Gramella echinicola.</title>
        <authorList>
            <person name="Liu L."/>
        </authorList>
    </citation>
    <scope>NUCLEOTIDE SEQUENCE [LARGE SCALE GENOMIC DNA]</scope>
    <source>
        <strain evidence="5 6">BS12</strain>
    </source>
</reference>
<dbReference type="Gene3D" id="3.30.450.20">
    <property type="entry name" value="PAS domain"/>
    <property type="match status" value="1"/>
</dbReference>
<protein>
    <submittedName>
        <fullName evidence="5">Helix-turn-helix transcriptional regulator</fullName>
    </submittedName>
</protein>
<dbReference type="OrthoDB" id="965844at2"/>
<dbReference type="SMART" id="SM00421">
    <property type="entry name" value="HTH_LUXR"/>
    <property type="match status" value="1"/>
</dbReference>
<name>A0A7M3SYP8_9FLAO</name>
<evidence type="ECO:0000256" key="1">
    <source>
        <dbReference type="ARBA" id="ARBA00023015"/>
    </source>
</evidence>
<dbReference type="Proteomes" id="UP000460416">
    <property type="component" value="Unassembled WGS sequence"/>
</dbReference>
<dbReference type="SUPFAM" id="SSF46894">
    <property type="entry name" value="C-terminal effector domain of the bipartite response regulators"/>
    <property type="match status" value="1"/>
</dbReference>
<dbReference type="RefSeq" id="WP_156274255.1">
    <property type="nucleotide sequence ID" value="NZ_BAABGI010000002.1"/>
</dbReference>
<dbReference type="GO" id="GO:0006355">
    <property type="term" value="P:regulation of DNA-templated transcription"/>
    <property type="evidence" value="ECO:0007669"/>
    <property type="project" value="InterPro"/>
</dbReference>
<dbReference type="PROSITE" id="PS50043">
    <property type="entry name" value="HTH_LUXR_2"/>
    <property type="match status" value="1"/>
</dbReference>
<dbReference type="InterPro" id="IPR036388">
    <property type="entry name" value="WH-like_DNA-bd_sf"/>
</dbReference>
<evidence type="ECO:0000313" key="5">
    <source>
        <dbReference type="EMBL" id="MUP41729.1"/>
    </source>
</evidence>
<evidence type="ECO:0000313" key="6">
    <source>
        <dbReference type="Proteomes" id="UP000460416"/>
    </source>
</evidence>
<keyword evidence="6" id="KW-1185">Reference proteome</keyword>
<dbReference type="InterPro" id="IPR000792">
    <property type="entry name" value="Tscrpt_reg_LuxR_C"/>
</dbReference>
<gene>
    <name evidence="5" type="ORF">FLP08_04015</name>
</gene>
<dbReference type="CDD" id="cd06170">
    <property type="entry name" value="LuxR_C_like"/>
    <property type="match status" value="1"/>
</dbReference>
<keyword evidence="3" id="KW-0804">Transcription</keyword>
<evidence type="ECO:0000259" key="4">
    <source>
        <dbReference type="PROSITE" id="PS50043"/>
    </source>
</evidence>
<dbReference type="Gene3D" id="1.10.10.10">
    <property type="entry name" value="Winged helix-like DNA-binding domain superfamily/Winged helix DNA-binding domain"/>
    <property type="match status" value="1"/>
</dbReference>